<dbReference type="GeneID" id="10823371"/>
<name>F7XQA3_METZD</name>
<evidence type="ECO:0000313" key="2">
    <source>
        <dbReference type="EMBL" id="AEH61565.1"/>
    </source>
</evidence>
<dbReference type="RefSeq" id="WP_013899001.1">
    <property type="nucleotide sequence ID" value="NC_015676.1"/>
</dbReference>
<organism evidence="2 3">
    <name type="scientific">Methanosalsum zhilinae (strain DSM 4017 / NBRC 107636 / OCM 62 / WeN5)</name>
    <name type="common">Methanohalophilus zhilinae</name>
    <dbReference type="NCBI Taxonomy" id="679901"/>
    <lineage>
        <taxon>Archaea</taxon>
        <taxon>Methanobacteriati</taxon>
        <taxon>Methanobacteriota</taxon>
        <taxon>Stenosarchaea group</taxon>
        <taxon>Methanomicrobia</taxon>
        <taxon>Methanosarcinales</taxon>
        <taxon>Methanosarcinaceae</taxon>
        <taxon>Methanosalsum</taxon>
    </lineage>
</organism>
<dbReference type="EMBL" id="CP002101">
    <property type="protein sequence ID" value="AEH61565.1"/>
    <property type="molecule type" value="Genomic_DNA"/>
</dbReference>
<dbReference type="STRING" id="679901.Mzhil_1730"/>
<dbReference type="HOGENOM" id="CLU_670167_0_0_2"/>
<dbReference type="KEGG" id="mzh:Mzhil_1730"/>
<accession>F7XQA3</accession>
<sequence length="410" mass="46254" precursor="true">MKNVQFIIIVSLTVFLVLATASSAFGYERNALIHYSESEIGIGEDFLLEQEYSFKVIDIGTSGPSAMVEIYHQNDRLKLDEHIARKNSALEYTVTHSRNDKDTGYLVLRLTPMEIIGTGESSSIKIAVEQYRDPLMDTEDFLLFDRSRTVEIGSSTKLENDYVLHAYDHVKNSKDHVSLRLERNGHTLADKDISIGDVFYYNQKVDGKVTSLVIARVSDVFSSRDSELVFLEQISQRDHTIDENIVDIDIDIVNHENESVYENELIIVRYHIEGNNLQEAAVLIDDNVMDLRRNPDSGSYFAVLENIEAGEYDIKVQVVSSHGSAKSESIKLIVYSSDASVYDNNISESDSMDRNYATEKLRFWESGNNNSSDSEEPDLSDSPSFVSVISAVLIAFASIVGFIIYMMQKQ</sequence>
<keyword evidence="1" id="KW-0812">Transmembrane</keyword>
<reference evidence="2 3" key="1">
    <citation type="submission" date="2010-07" db="EMBL/GenBank/DDBJ databases">
        <title>The complete genome of Methanosalsum zhilinae DSM 4017.</title>
        <authorList>
            <consortium name="US DOE Joint Genome Institute (JGI-PGF)"/>
            <person name="Lucas S."/>
            <person name="Copeland A."/>
            <person name="Lapidus A."/>
            <person name="Glavina del Rio T."/>
            <person name="Dalin E."/>
            <person name="Tice H."/>
            <person name="Bruce D."/>
            <person name="Goodwin L."/>
            <person name="Pitluck S."/>
            <person name="Kyrpides N."/>
            <person name="Mavromatis K."/>
            <person name="Ovchinnikova G."/>
            <person name="Daligault H."/>
            <person name="Detter J.C."/>
            <person name="Han C."/>
            <person name="Tapia R."/>
            <person name="Larimer F."/>
            <person name="Land M."/>
            <person name="Hauser L."/>
            <person name="Markowitz V."/>
            <person name="Cheng J.-F."/>
            <person name="Hugenholtz P."/>
            <person name="Woyke T."/>
            <person name="Wu D."/>
            <person name="Spring S."/>
            <person name="Schueler E."/>
            <person name="Brambilla E."/>
            <person name="Klenk H.-P."/>
            <person name="Eisen J.A."/>
        </authorList>
    </citation>
    <scope>NUCLEOTIDE SEQUENCE [LARGE SCALE GENOMIC DNA]</scope>
    <source>
        <strain evidence="3">DSM 4017 / NBRC 107636 / OCM 62 / WeN5</strain>
    </source>
</reference>
<evidence type="ECO:0000313" key="3">
    <source>
        <dbReference type="Proteomes" id="UP000006622"/>
    </source>
</evidence>
<keyword evidence="1" id="KW-0472">Membrane</keyword>
<keyword evidence="1" id="KW-1133">Transmembrane helix</keyword>
<dbReference type="AlphaFoldDB" id="F7XQA3"/>
<proteinExistence type="predicted"/>
<keyword evidence="3" id="KW-1185">Reference proteome</keyword>
<dbReference type="Gene3D" id="2.60.98.40">
    <property type="match status" value="1"/>
</dbReference>
<gene>
    <name evidence="2" type="ordered locus">Mzhil_1730</name>
</gene>
<feature type="transmembrane region" description="Helical" evidence="1">
    <location>
        <begin position="385"/>
        <end position="407"/>
    </location>
</feature>
<protein>
    <submittedName>
        <fullName evidence="2">Uncharacterized protein</fullName>
    </submittedName>
</protein>
<dbReference type="OrthoDB" id="121604at2157"/>
<evidence type="ECO:0000256" key="1">
    <source>
        <dbReference type="SAM" id="Phobius"/>
    </source>
</evidence>
<dbReference type="Proteomes" id="UP000006622">
    <property type="component" value="Chromosome"/>
</dbReference>